<dbReference type="RefSeq" id="WP_168448917.1">
    <property type="nucleotide sequence ID" value="NZ_JAAWWK010000001.1"/>
</dbReference>
<protein>
    <submittedName>
        <fullName evidence="3">3-alpha,7-alpha, 12-alpha-trihydroxy-5-beta-cholest-24-enoyl-CoA hydratase</fullName>
    </submittedName>
</protein>
<feature type="domain" description="Peroxisomal multifunctional enzyme type 2-like N-terminal" evidence="2">
    <location>
        <begin position="29"/>
        <end position="130"/>
    </location>
</feature>
<reference evidence="3 4" key="1">
    <citation type="submission" date="2020-04" db="EMBL/GenBank/DDBJ databases">
        <authorList>
            <person name="Yoon J."/>
        </authorList>
    </citation>
    <scope>NUCLEOTIDE SEQUENCE [LARGE SCALE GENOMIC DNA]</scope>
    <source>
        <strain evidence="3 4">KMU-166</strain>
    </source>
</reference>
<gene>
    <name evidence="3" type="ORF">HCU74_03065</name>
</gene>
<dbReference type="Pfam" id="PF22622">
    <property type="entry name" value="MFE-2_hydrat-2_N"/>
    <property type="match status" value="1"/>
</dbReference>
<proteinExistence type="predicted"/>
<dbReference type="SUPFAM" id="SSF54637">
    <property type="entry name" value="Thioesterase/thiol ester dehydrase-isomerase"/>
    <property type="match status" value="2"/>
</dbReference>
<sequence>MTATATPAADQPLNYDTVKNWVFSPLTESYSADDCRAYALGIGAGTDSTVAEAEARYLAEGNGVAAIPTMAIVLNEGTMWTMDPATGINWRKTLHAEESITLHRPLPAAATLTATYQVDEIYDRGAGKGAFMYESRVLSDDEGPVATIRIGTFLTANGGFGGTETTTPAPVKVPSDRAPDVTLTLSTPSRDNTRYHLGEQFVGALKNIPGAEGKPPLRGVCAFGVAGRALLNMACGDQAARMKHMGLRYKAPVFADETLRTELWFDTTPGKAYFRVICVEREAVVMDNGLLEFEPA</sequence>
<dbReference type="InterPro" id="IPR029069">
    <property type="entry name" value="HotDog_dom_sf"/>
</dbReference>
<accession>A0ABX1GB61</accession>
<dbReference type="InterPro" id="IPR054357">
    <property type="entry name" value="MFE-2_N"/>
</dbReference>
<dbReference type="PANTHER" id="PTHR13078:SF56">
    <property type="entry name" value="PEROXISOMAL MULTIFUNCTIONAL ENZYME TYPE 2"/>
    <property type="match status" value="1"/>
</dbReference>
<feature type="region of interest" description="Disordered" evidence="1">
    <location>
        <begin position="159"/>
        <end position="179"/>
    </location>
</feature>
<organism evidence="3 4">
    <name type="scientific">Spongiibacter thalassae</name>
    <dbReference type="NCBI Taxonomy" id="2721624"/>
    <lineage>
        <taxon>Bacteria</taxon>
        <taxon>Pseudomonadati</taxon>
        <taxon>Pseudomonadota</taxon>
        <taxon>Gammaproteobacteria</taxon>
        <taxon>Cellvibrionales</taxon>
        <taxon>Spongiibacteraceae</taxon>
        <taxon>Spongiibacter</taxon>
    </lineage>
</organism>
<evidence type="ECO:0000259" key="2">
    <source>
        <dbReference type="Pfam" id="PF22622"/>
    </source>
</evidence>
<comment type="caution">
    <text evidence="3">The sequence shown here is derived from an EMBL/GenBank/DDBJ whole genome shotgun (WGS) entry which is preliminary data.</text>
</comment>
<dbReference type="PANTHER" id="PTHR13078">
    <property type="entry name" value="PEROXISOMAL MULTIFUNCTIONAL ENZYME TYPE 2-RELATED"/>
    <property type="match status" value="1"/>
</dbReference>
<evidence type="ECO:0000256" key="1">
    <source>
        <dbReference type="SAM" id="MobiDB-lite"/>
    </source>
</evidence>
<dbReference type="Gene3D" id="3.10.129.10">
    <property type="entry name" value="Hotdog Thioesterase"/>
    <property type="match status" value="2"/>
</dbReference>
<name>A0ABX1GB61_9GAMM</name>
<evidence type="ECO:0000313" key="3">
    <source>
        <dbReference type="EMBL" id="NKI16394.1"/>
    </source>
</evidence>
<dbReference type="EMBL" id="JAAWWK010000001">
    <property type="protein sequence ID" value="NKI16394.1"/>
    <property type="molecule type" value="Genomic_DNA"/>
</dbReference>
<dbReference type="Proteomes" id="UP000765845">
    <property type="component" value="Unassembled WGS sequence"/>
</dbReference>
<keyword evidence="4" id="KW-1185">Reference proteome</keyword>
<evidence type="ECO:0000313" key="4">
    <source>
        <dbReference type="Proteomes" id="UP000765845"/>
    </source>
</evidence>